<accession>G7KI57</accession>
<reference evidence="3 6" key="1">
    <citation type="journal article" date="2011" name="Nature">
        <title>The Medicago genome provides insight into the evolution of rhizobial symbioses.</title>
        <authorList>
            <person name="Young N.D."/>
            <person name="Debelle F."/>
            <person name="Oldroyd G.E."/>
            <person name="Geurts R."/>
            <person name="Cannon S.B."/>
            <person name="Udvardi M.K."/>
            <person name="Benedito V.A."/>
            <person name="Mayer K.F."/>
            <person name="Gouzy J."/>
            <person name="Schoof H."/>
            <person name="Van de Peer Y."/>
            <person name="Proost S."/>
            <person name="Cook D.R."/>
            <person name="Meyers B.C."/>
            <person name="Spannagl M."/>
            <person name="Cheung F."/>
            <person name="De Mita S."/>
            <person name="Krishnakumar V."/>
            <person name="Gundlach H."/>
            <person name="Zhou S."/>
            <person name="Mudge J."/>
            <person name="Bharti A.K."/>
            <person name="Murray J.D."/>
            <person name="Naoumkina M.A."/>
            <person name="Rosen B."/>
            <person name="Silverstein K.A."/>
            <person name="Tang H."/>
            <person name="Rombauts S."/>
            <person name="Zhao P.X."/>
            <person name="Zhou P."/>
            <person name="Barbe V."/>
            <person name="Bardou P."/>
            <person name="Bechner M."/>
            <person name="Bellec A."/>
            <person name="Berger A."/>
            <person name="Berges H."/>
            <person name="Bidwell S."/>
            <person name="Bisseling T."/>
            <person name="Choisne N."/>
            <person name="Couloux A."/>
            <person name="Denny R."/>
            <person name="Deshpande S."/>
            <person name="Dai X."/>
            <person name="Doyle J.J."/>
            <person name="Dudez A.M."/>
            <person name="Farmer A.D."/>
            <person name="Fouteau S."/>
            <person name="Franken C."/>
            <person name="Gibelin C."/>
            <person name="Gish J."/>
            <person name="Goldstein S."/>
            <person name="Gonzalez A.J."/>
            <person name="Green P.J."/>
            <person name="Hallab A."/>
            <person name="Hartog M."/>
            <person name="Hua A."/>
            <person name="Humphray S.J."/>
            <person name="Jeong D.H."/>
            <person name="Jing Y."/>
            <person name="Jocker A."/>
            <person name="Kenton S.M."/>
            <person name="Kim D.J."/>
            <person name="Klee K."/>
            <person name="Lai H."/>
            <person name="Lang C."/>
            <person name="Lin S."/>
            <person name="Macmil S.L."/>
            <person name="Magdelenat G."/>
            <person name="Matthews L."/>
            <person name="McCorrison J."/>
            <person name="Monaghan E.L."/>
            <person name="Mun J.H."/>
            <person name="Najar F.Z."/>
            <person name="Nicholson C."/>
            <person name="Noirot C."/>
            <person name="O'Bleness M."/>
            <person name="Paule C.R."/>
            <person name="Poulain J."/>
            <person name="Prion F."/>
            <person name="Qin B."/>
            <person name="Qu C."/>
            <person name="Retzel E.F."/>
            <person name="Riddle C."/>
            <person name="Sallet E."/>
            <person name="Samain S."/>
            <person name="Samson N."/>
            <person name="Sanders I."/>
            <person name="Saurat O."/>
            <person name="Scarpelli C."/>
            <person name="Schiex T."/>
            <person name="Segurens B."/>
            <person name="Severin A.J."/>
            <person name="Sherrier D.J."/>
            <person name="Shi R."/>
            <person name="Sims S."/>
            <person name="Singer S.R."/>
            <person name="Sinharoy S."/>
            <person name="Sterck L."/>
            <person name="Viollet A."/>
            <person name="Wang B.B."/>
            <person name="Wang K."/>
            <person name="Wang M."/>
            <person name="Wang X."/>
            <person name="Warfsmann J."/>
            <person name="Weissenbach J."/>
            <person name="White D.D."/>
            <person name="White J.D."/>
            <person name="Wiley G.B."/>
            <person name="Wincker P."/>
            <person name="Xing Y."/>
            <person name="Yang L."/>
            <person name="Yao Z."/>
            <person name="Ying F."/>
            <person name="Zhai J."/>
            <person name="Zhou L."/>
            <person name="Zuber A."/>
            <person name="Denarie J."/>
            <person name="Dixon R.A."/>
            <person name="May G.D."/>
            <person name="Schwartz D.C."/>
            <person name="Rogers J."/>
            <person name="Quetier F."/>
            <person name="Town C.D."/>
            <person name="Roe B.A."/>
        </authorList>
    </citation>
    <scope>NUCLEOTIDE SEQUENCE [LARGE SCALE GENOMIC DNA]</scope>
    <source>
        <strain evidence="3">A17</strain>
        <strain evidence="5 6">cv. Jemalong A17</strain>
    </source>
</reference>
<dbReference type="InterPro" id="IPR009810">
    <property type="entry name" value="Nodulin_late_dom"/>
</dbReference>
<name>G7KI57_MEDTR</name>
<dbReference type="PaxDb" id="3880-AES74458"/>
<keyword evidence="1" id="KW-0812">Transmembrane</keyword>
<dbReference type="Proteomes" id="UP000002051">
    <property type="component" value="Chromosome 6"/>
</dbReference>
<feature type="transmembrane region" description="Helical" evidence="1">
    <location>
        <begin position="7"/>
        <end position="24"/>
    </location>
</feature>
<evidence type="ECO:0000313" key="3">
    <source>
        <dbReference type="EMBL" id="AES74458.1"/>
    </source>
</evidence>
<dbReference type="GO" id="GO:0046872">
    <property type="term" value="F:metal ion binding"/>
    <property type="evidence" value="ECO:0007669"/>
    <property type="project" value="InterPro"/>
</dbReference>
<dbReference type="AlphaFoldDB" id="G7KI57"/>
<reference evidence="4" key="5">
    <citation type="journal article" date="2018" name="Nat. Plants">
        <title>Whole-genome landscape of Medicago truncatula symbiotic genes.</title>
        <authorList>
            <person name="Pecrix Y."/>
            <person name="Gamas P."/>
            <person name="Carrere S."/>
        </authorList>
    </citation>
    <scope>NUCLEOTIDE SEQUENCE</scope>
    <source>
        <tissue evidence="4">Leaves</tissue>
    </source>
</reference>
<evidence type="ECO:0000313" key="7">
    <source>
        <dbReference type="Proteomes" id="UP000265566"/>
    </source>
</evidence>
<feature type="domain" description="Late nodulin" evidence="2">
    <location>
        <begin position="1"/>
        <end position="45"/>
    </location>
</feature>
<protein>
    <submittedName>
        <fullName evidence="3">Nodule Cysteine-Rich (NCR) secreted peptide</fullName>
    </submittedName>
    <submittedName>
        <fullName evidence="4">Putative Late nodulin</fullName>
    </submittedName>
</protein>
<reference evidence="5" key="3">
    <citation type="submission" date="2015-04" db="UniProtKB">
        <authorList>
            <consortium name="EnsemblPlants"/>
        </authorList>
    </citation>
    <scope>IDENTIFICATION</scope>
    <source>
        <strain evidence="5">cv. Jemalong A17</strain>
    </source>
</reference>
<reference evidence="7" key="4">
    <citation type="journal article" date="2018" name="Nat. Plants">
        <title>Whole-genome landscape of Medicago truncatula symbiotic genes.</title>
        <authorList>
            <person name="Pecrix Y."/>
            <person name="Staton S.E."/>
            <person name="Sallet E."/>
            <person name="Lelandais-Briere C."/>
            <person name="Moreau S."/>
            <person name="Carrere S."/>
            <person name="Blein T."/>
            <person name="Jardinaud M.F."/>
            <person name="Latrasse D."/>
            <person name="Zouine M."/>
            <person name="Zahm M."/>
            <person name="Kreplak J."/>
            <person name="Mayjonade B."/>
            <person name="Satge C."/>
            <person name="Perez M."/>
            <person name="Cauet S."/>
            <person name="Marande W."/>
            <person name="Chantry-Darmon C."/>
            <person name="Lopez-Roques C."/>
            <person name="Bouchez O."/>
            <person name="Berard A."/>
            <person name="Debelle F."/>
            <person name="Munos S."/>
            <person name="Bendahmane A."/>
            <person name="Berges H."/>
            <person name="Niebel A."/>
            <person name="Buitink J."/>
            <person name="Frugier F."/>
            <person name="Benhamed M."/>
            <person name="Crespi M."/>
            <person name="Gouzy J."/>
            <person name="Gamas P."/>
        </authorList>
    </citation>
    <scope>NUCLEOTIDE SEQUENCE [LARGE SCALE GENOMIC DNA]</scope>
    <source>
        <strain evidence="7">cv. Jemalong A17</strain>
    </source>
</reference>
<dbReference type="EnsemblPlants" id="AES74458">
    <property type="protein sequence ID" value="AES74458"/>
    <property type="gene ID" value="MTR_6g006355"/>
</dbReference>
<reference evidence="3 6" key="2">
    <citation type="journal article" date="2014" name="BMC Genomics">
        <title>An improved genome release (version Mt4.0) for the model legume Medicago truncatula.</title>
        <authorList>
            <person name="Tang H."/>
            <person name="Krishnakumar V."/>
            <person name="Bidwell S."/>
            <person name="Rosen B."/>
            <person name="Chan A."/>
            <person name="Zhou S."/>
            <person name="Gentzbittel L."/>
            <person name="Childs K.L."/>
            <person name="Yandell M."/>
            <person name="Gundlach H."/>
            <person name="Mayer K.F."/>
            <person name="Schwartz D.C."/>
            <person name="Town C.D."/>
        </authorList>
    </citation>
    <scope>GENOME REANNOTATION</scope>
    <source>
        <strain evidence="5 6">cv. Jemalong A17</strain>
    </source>
</reference>
<keyword evidence="1" id="KW-0472">Membrane</keyword>
<dbReference type="Pfam" id="PF07127">
    <property type="entry name" value="Nodulin_late"/>
    <property type="match status" value="1"/>
</dbReference>
<dbReference type="EMBL" id="PSQE01000006">
    <property type="protein sequence ID" value="RHN49798.1"/>
    <property type="molecule type" value="Genomic_DNA"/>
</dbReference>
<keyword evidence="1" id="KW-1133">Transmembrane helix</keyword>
<dbReference type="EMBL" id="CM001222">
    <property type="protein sequence ID" value="AES74458.1"/>
    <property type="molecule type" value="Genomic_DNA"/>
</dbReference>
<organism evidence="3 6">
    <name type="scientific">Medicago truncatula</name>
    <name type="common">Barrel medic</name>
    <name type="synonym">Medicago tribuloides</name>
    <dbReference type="NCBI Taxonomy" id="3880"/>
    <lineage>
        <taxon>Eukaryota</taxon>
        <taxon>Viridiplantae</taxon>
        <taxon>Streptophyta</taxon>
        <taxon>Embryophyta</taxon>
        <taxon>Tracheophyta</taxon>
        <taxon>Spermatophyta</taxon>
        <taxon>Magnoliopsida</taxon>
        <taxon>eudicotyledons</taxon>
        <taxon>Gunneridae</taxon>
        <taxon>Pentapetalae</taxon>
        <taxon>rosids</taxon>
        <taxon>fabids</taxon>
        <taxon>Fabales</taxon>
        <taxon>Fabaceae</taxon>
        <taxon>Papilionoideae</taxon>
        <taxon>50 kb inversion clade</taxon>
        <taxon>NPAAA clade</taxon>
        <taxon>Hologalegina</taxon>
        <taxon>IRL clade</taxon>
        <taxon>Trifolieae</taxon>
        <taxon>Medicago</taxon>
    </lineage>
</organism>
<proteinExistence type="predicted"/>
<evidence type="ECO:0000259" key="2">
    <source>
        <dbReference type="Pfam" id="PF07127"/>
    </source>
</evidence>
<dbReference type="Gramene" id="rna34017">
    <property type="protein sequence ID" value="RHN49798.1"/>
    <property type="gene ID" value="gene34017"/>
</dbReference>
<evidence type="ECO:0000256" key="1">
    <source>
        <dbReference type="SAM" id="Phobius"/>
    </source>
</evidence>
<evidence type="ECO:0000313" key="5">
    <source>
        <dbReference type="EnsemblPlants" id="AES74458"/>
    </source>
</evidence>
<gene>
    <name evidence="3" type="ordered locus">MTR_6g006355</name>
    <name evidence="4" type="ORF">MtrunA17_Chr6g0450491</name>
</gene>
<evidence type="ECO:0000313" key="4">
    <source>
        <dbReference type="EMBL" id="RHN49798.1"/>
    </source>
</evidence>
<sequence>MDAILKFVYTLILYLFLLYVVPFHRCEKDEDCAHAQMAQCVLTNCICY</sequence>
<dbReference type="HOGENOM" id="CLU_181053_9_1_1"/>
<evidence type="ECO:0000313" key="6">
    <source>
        <dbReference type="Proteomes" id="UP000002051"/>
    </source>
</evidence>
<dbReference type="Proteomes" id="UP000265566">
    <property type="component" value="Chromosome 6"/>
</dbReference>
<keyword evidence="6" id="KW-1185">Reference proteome</keyword>